<protein>
    <submittedName>
        <fullName evidence="2">Uncharacterized protein</fullName>
    </submittedName>
</protein>
<comment type="caution">
    <text evidence="2">The sequence shown here is derived from an EMBL/GenBank/DDBJ whole genome shotgun (WGS) entry which is preliminary data.</text>
</comment>
<evidence type="ECO:0000256" key="1">
    <source>
        <dbReference type="SAM" id="MobiDB-lite"/>
    </source>
</evidence>
<name>A0A918FS99_9ACTN</name>
<dbReference type="AlphaFoldDB" id="A0A918FS99"/>
<reference evidence="2" key="2">
    <citation type="submission" date="2020-09" db="EMBL/GenBank/DDBJ databases">
        <authorList>
            <person name="Sun Q."/>
            <person name="Ohkuma M."/>
        </authorList>
    </citation>
    <scope>NUCLEOTIDE SEQUENCE</scope>
    <source>
        <strain evidence="2">JCM 4386</strain>
    </source>
</reference>
<reference evidence="2" key="1">
    <citation type="journal article" date="2014" name="Int. J. Syst. Evol. Microbiol.">
        <title>Complete genome sequence of Corynebacterium casei LMG S-19264T (=DSM 44701T), isolated from a smear-ripened cheese.</title>
        <authorList>
            <consortium name="US DOE Joint Genome Institute (JGI-PGF)"/>
            <person name="Walter F."/>
            <person name="Albersmeier A."/>
            <person name="Kalinowski J."/>
            <person name="Ruckert C."/>
        </authorList>
    </citation>
    <scope>NUCLEOTIDE SEQUENCE</scope>
    <source>
        <strain evidence="2">JCM 4386</strain>
    </source>
</reference>
<feature type="region of interest" description="Disordered" evidence="1">
    <location>
        <begin position="29"/>
        <end position="68"/>
    </location>
</feature>
<evidence type="ECO:0000313" key="2">
    <source>
        <dbReference type="EMBL" id="GGR75966.1"/>
    </source>
</evidence>
<feature type="compositionally biased region" description="Acidic residues" evidence="1">
    <location>
        <begin position="33"/>
        <end position="53"/>
    </location>
</feature>
<dbReference type="EMBL" id="BMTL01000005">
    <property type="protein sequence ID" value="GGR75966.1"/>
    <property type="molecule type" value="Genomic_DNA"/>
</dbReference>
<organism evidence="2 3">
    <name type="scientific">Streptomyces humidus</name>
    <dbReference type="NCBI Taxonomy" id="52259"/>
    <lineage>
        <taxon>Bacteria</taxon>
        <taxon>Bacillati</taxon>
        <taxon>Actinomycetota</taxon>
        <taxon>Actinomycetes</taxon>
        <taxon>Kitasatosporales</taxon>
        <taxon>Streptomycetaceae</taxon>
        <taxon>Streptomyces</taxon>
    </lineage>
</organism>
<accession>A0A918FS99</accession>
<evidence type="ECO:0000313" key="3">
    <source>
        <dbReference type="Proteomes" id="UP000606194"/>
    </source>
</evidence>
<sequence length="68" mass="6976">MPGWAFSNVSPRVVKLSFREAAANTVTVPDSWSAEDADAEVGDSAAEESPDDEQALRTSSAAAPAPAA</sequence>
<dbReference type="Proteomes" id="UP000606194">
    <property type="component" value="Unassembled WGS sequence"/>
</dbReference>
<proteinExistence type="predicted"/>
<keyword evidence="3" id="KW-1185">Reference proteome</keyword>
<gene>
    <name evidence="2" type="ORF">GCM10010269_13890</name>
</gene>